<evidence type="ECO:0000256" key="1">
    <source>
        <dbReference type="SAM" id="MobiDB-lite"/>
    </source>
</evidence>
<name>A0A2I0HJ09_PUNGR</name>
<organism evidence="2 3">
    <name type="scientific">Punica granatum</name>
    <name type="common">Pomegranate</name>
    <dbReference type="NCBI Taxonomy" id="22663"/>
    <lineage>
        <taxon>Eukaryota</taxon>
        <taxon>Viridiplantae</taxon>
        <taxon>Streptophyta</taxon>
        <taxon>Embryophyta</taxon>
        <taxon>Tracheophyta</taxon>
        <taxon>Spermatophyta</taxon>
        <taxon>Magnoliopsida</taxon>
        <taxon>eudicotyledons</taxon>
        <taxon>Gunneridae</taxon>
        <taxon>Pentapetalae</taxon>
        <taxon>rosids</taxon>
        <taxon>malvids</taxon>
        <taxon>Myrtales</taxon>
        <taxon>Lythraceae</taxon>
        <taxon>Punica</taxon>
    </lineage>
</organism>
<dbReference type="Proteomes" id="UP000233551">
    <property type="component" value="Unassembled WGS sequence"/>
</dbReference>
<dbReference type="AlphaFoldDB" id="A0A2I0HJ09"/>
<feature type="compositionally biased region" description="Polar residues" evidence="1">
    <location>
        <begin position="12"/>
        <end position="24"/>
    </location>
</feature>
<feature type="region of interest" description="Disordered" evidence="1">
    <location>
        <begin position="1"/>
        <end position="38"/>
    </location>
</feature>
<proteinExistence type="predicted"/>
<evidence type="ECO:0000313" key="2">
    <source>
        <dbReference type="EMBL" id="PKI31593.1"/>
    </source>
</evidence>
<feature type="compositionally biased region" description="Basic residues" evidence="1">
    <location>
        <begin position="1"/>
        <end position="11"/>
    </location>
</feature>
<sequence length="114" mass="12712">QARTYRIRRARGSTSPNPSITRSNAPRPPSAHNSSAESGLAATYCFAPSSVYVEDDLDRVGKSWPDVTRELDLSHGYHESQTTLLLSISSVGPDPRLSKPTLPYFQFWSFKITR</sequence>
<protein>
    <submittedName>
        <fullName evidence="2">Uncharacterized protein</fullName>
    </submittedName>
</protein>
<reference evidence="2 3" key="1">
    <citation type="submission" date="2017-11" db="EMBL/GenBank/DDBJ databases">
        <title>De-novo sequencing of pomegranate (Punica granatum L.) genome.</title>
        <authorList>
            <person name="Akparov Z."/>
            <person name="Amiraslanov A."/>
            <person name="Hajiyeva S."/>
            <person name="Abbasov M."/>
            <person name="Kaur K."/>
            <person name="Hamwieh A."/>
            <person name="Solovyev V."/>
            <person name="Salamov A."/>
            <person name="Braich B."/>
            <person name="Kosarev P."/>
            <person name="Mahmoud A."/>
            <person name="Hajiyev E."/>
            <person name="Babayeva S."/>
            <person name="Izzatullayeva V."/>
            <person name="Mammadov A."/>
            <person name="Mammadov A."/>
            <person name="Sharifova S."/>
            <person name="Ojaghi J."/>
            <person name="Eynullazada K."/>
            <person name="Bayramov B."/>
            <person name="Abdulazimova A."/>
            <person name="Shahmuradov I."/>
        </authorList>
    </citation>
    <scope>NUCLEOTIDE SEQUENCE [LARGE SCALE GENOMIC DNA]</scope>
    <source>
        <strain evidence="3">cv. AG2017</strain>
        <tissue evidence="2">Leaf</tissue>
    </source>
</reference>
<evidence type="ECO:0000313" key="3">
    <source>
        <dbReference type="Proteomes" id="UP000233551"/>
    </source>
</evidence>
<keyword evidence="3" id="KW-1185">Reference proteome</keyword>
<accession>A0A2I0HJ09</accession>
<gene>
    <name evidence="2" type="ORF">CRG98_048016</name>
</gene>
<feature type="non-terminal residue" evidence="2">
    <location>
        <position position="1"/>
    </location>
</feature>
<comment type="caution">
    <text evidence="2">The sequence shown here is derived from an EMBL/GenBank/DDBJ whole genome shotgun (WGS) entry which is preliminary data.</text>
</comment>
<dbReference type="EMBL" id="PGOL01008555">
    <property type="protein sequence ID" value="PKI31593.1"/>
    <property type="molecule type" value="Genomic_DNA"/>
</dbReference>